<dbReference type="InterPro" id="IPR037058">
    <property type="entry name" value="Falgellar_hook_FlgE_sf"/>
</dbReference>
<dbReference type="InterPro" id="IPR010930">
    <property type="entry name" value="Flg_bb/hook_C_dom"/>
</dbReference>
<dbReference type="Gene3D" id="2.60.98.20">
    <property type="entry name" value="Flagellar hook protein FlgE"/>
    <property type="match status" value="1"/>
</dbReference>
<evidence type="ECO:0000256" key="2">
    <source>
        <dbReference type="ARBA" id="ARBA00009677"/>
    </source>
</evidence>
<keyword evidence="10" id="KW-0969">Cilium</keyword>
<evidence type="ECO:0000313" key="11">
    <source>
        <dbReference type="Proteomes" id="UP000244335"/>
    </source>
</evidence>
<dbReference type="Pfam" id="PF00460">
    <property type="entry name" value="Flg_bb_rod"/>
    <property type="match status" value="1"/>
</dbReference>
<feature type="domain" description="Flagellar basal body rod protein N-terminal" evidence="6">
    <location>
        <begin position="7"/>
        <end position="37"/>
    </location>
</feature>
<dbReference type="RefSeq" id="WP_116493163.1">
    <property type="nucleotide sequence ID" value="NZ_QDFR01000003.1"/>
</dbReference>
<dbReference type="EMBL" id="QDFR01000003">
    <property type="protein sequence ID" value="PVE54110.1"/>
    <property type="molecule type" value="Genomic_DNA"/>
</dbReference>
<dbReference type="PANTHER" id="PTHR30435">
    <property type="entry name" value="FLAGELLAR PROTEIN"/>
    <property type="match status" value="1"/>
</dbReference>
<gene>
    <name evidence="10" type="ORF">DC430_12805</name>
</gene>
<evidence type="ECO:0000256" key="1">
    <source>
        <dbReference type="ARBA" id="ARBA00004117"/>
    </source>
</evidence>
<organism evidence="10 11">
    <name type="scientific">Rhizobium rhizogenes</name>
    <name type="common">Agrobacterium rhizogenes</name>
    <dbReference type="NCBI Taxonomy" id="359"/>
    <lineage>
        <taxon>Bacteria</taxon>
        <taxon>Pseudomonadati</taxon>
        <taxon>Pseudomonadota</taxon>
        <taxon>Alphaproteobacteria</taxon>
        <taxon>Hyphomicrobiales</taxon>
        <taxon>Rhizobiaceae</taxon>
        <taxon>Rhizobium/Agrobacterium group</taxon>
        <taxon>Rhizobium</taxon>
    </lineage>
</organism>
<keyword evidence="10" id="KW-0282">Flagellum</keyword>
<feature type="domain" description="Flagellar basal-body/hook protein C-terminal" evidence="7">
    <location>
        <begin position="381"/>
        <end position="423"/>
    </location>
</feature>
<protein>
    <recommendedName>
        <fullName evidence="3 5">Flagellar hook protein FlgE</fullName>
    </recommendedName>
</protein>
<dbReference type="InterPro" id="IPR053967">
    <property type="entry name" value="LlgE_F_G-like_D1"/>
</dbReference>
<evidence type="ECO:0000259" key="7">
    <source>
        <dbReference type="Pfam" id="PF06429"/>
    </source>
</evidence>
<comment type="subcellular location">
    <subcellularLocation>
        <location evidence="1 5">Bacterial flagellum basal body</location>
    </subcellularLocation>
</comment>
<dbReference type="AlphaFoldDB" id="A0AA92C328"/>
<dbReference type="GO" id="GO:0005829">
    <property type="term" value="C:cytosol"/>
    <property type="evidence" value="ECO:0007669"/>
    <property type="project" value="TreeGrafter"/>
</dbReference>
<comment type="function">
    <text evidence="5">A flexible structure which links the flagellar filament to the drive apparatus in the basal body.</text>
</comment>
<evidence type="ECO:0000259" key="6">
    <source>
        <dbReference type="Pfam" id="PF00460"/>
    </source>
</evidence>
<dbReference type="GeneID" id="301040467"/>
<evidence type="ECO:0000259" key="9">
    <source>
        <dbReference type="Pfam" id="PF22692"/>
    </source>
</evidence>
<dbReference type="InterPro" id="IPR020013">
    <property type="entry name" value="Flagellar_FlgE/F/G"/>
</dbReference>
<keyword evidence="4 5" id="KW-0975">Bacterial flagellum</keyword>
<comment type="similarity">
    <text evidence="2 5">Belongs to the flagella basal body rod proteins family.</text>
</comment>
<name>A0AA92C328_RHIRH</name>
<dbReference type="InterPro" id="IPR037925">
    <property type="entry name" value="FlgE/F/G-like"/>
</dbReference>
<dbReference type="Pfam" id="PF07559">
    <property type="entry name" value="FlgE_D2"/>
    <property type="match status" value="1"/>
</dbReference>
<evidence type="ECO:0000313" key="10">
    <source>
        <dbReference type="EMBL" id="PVE54110.1"/>
    </source>
</evidence>
<dbReference type="GO" id="GO:0009425">
    <property type="term" value="C:bacterial-type flagellum basal body"/>
    <property type="evidence" value="ECO:0007669"/>
    <property type="project" value="UniProtKB-SubCell"/>
</dbReference>
<dbReference type="Proteomes" id="UP000244335">
    <property type="component" value="Unassembled WGS sequence"/>
</dbReference>
<dbReference type="Pfam" id="PF06429">
    <property type="entry name" value="Flg_bbr_C"/>
    <property type="match status" value="1"/>
</dbReference>
<dbReference type="InterPro" id="IPR011491">
    <property type="entry name" value="FlgE_D2"/>
</dbReference>
<dbReference type="InterPro" id="IPR019776">
    <property type="entry name" value="Flagellar_basal_body_rod_CS"/>
</dbReference>
<evidence type="ECO:0000259" key="8">
    <source>
        <dbReference type="Pfam" id="PF07559"/>
    </source>
</evidence>
<dbReference type="GO" id="GO:0009424">
    <property type="term" value="C:bacterial-type flagellum hook"/>
    <property type="evidence" value="ECO:0007669"/>
    <property type="project" value="TreeGrafter"/>
</dbReference>
<comment type="caution">
    <text evidence="10">The sequence shown here is derived from an EMBL/GenBank/DDBJ whole genome shotgun (WGS) entry which is preliminary data.</text>
</comment>
<dbReference type="PANTHER" id="PTHR30435:SF1">
    <property type="entry name" value="FLAGELLAR HOOK PROTEIN FLGE"/>
    <property type="match status" value="1"/>
</dbReference>
<keyword evidence="10" id="KW-0966">Cell projection</keyword>
<reference evidence="10 11" key="1">
    <citation type="submission" date="2018-04" db="EMBL/GenBank/DDBJ databases">
        <authorList>
            <person name="Hagen T."/>
        </authorList>
    </citation>
    <scope>NUCLEOTIDE SEQUENCE [LARGE SCALE GENOMIC DNA]</scope>
    <source>
        <strain evidence="10 11">TPD7009</strain>
    </source>
</reference>
<evidence type="ECO:0000256" key="4">
    <source>
        <dbReference type="ARBA" id="ARBA00023143"/>
    </source>
</evidence>
<proteinExistence type="inferred from homology"/>
<sequence length="425" mass="44077">MSLFGTMKTAVSGMGAQANKLGTVGDNIANASTTGYKSASTSFSTLVLGANGGTYNSGGVMTKVNYSITQNGPLQSTQSPTDIAIQGDGFFVVEDPSGNVFLTRAGQFVPDEDGFLVNASGFKLLGYKYDGTTPTTVVNSYDGLVPVNASADGMQATASTLGSLTGNLASSAPIVAAANRPSAPGATASSVNVDQVSTLKTSVTGYDPLGNSVKYDFYFTKTADNQWEVSVFDSKFATDPGGFPYTQPALLTETLTYDAGKLENDPPTITLDDTTNDMEVTFDLSGMSQLGADKSTISKGGVNGNAAEAVQSISITADGTVYATYAKSSPRPLYRVPLADVASPDNLKVLSGNAFQTTAESGVVTLGFAGQTGYGSIASKQLEQSNVDIANELTEMIQAQRSYTANSKVFQTGSDMMDVLINLAR</sequence>
<dbReference type="GO" id="GO:0071978">
    <property type="term" value="P:bacterial-type flagellum-dependent swarming motility"/>
    <property type="evidence" value="ECO:0007669"/>
    <property type="project" value="TreeGrafter"/>
</dbReference>
<dbReference type="Pfam" id="PF22692">
    <property type="entry name" value="LlgE_F_G_D1"/>
    <property type="match status" value="1"/>
</dbReference>
<feature type="domain" description="Flagellar hook protein FlgE D2" evidence="8">
    <location>
        <begin position="197"/>
        <end position="317"/>
    </location>
</feature>
<dbReference type="SUPFAM" id="SSF117143">
    <property type="entry name" value="Flagellar hook protein flgE"/>
    <property type="match status" value="1"/>
</dbReference>
<accession>A0AA92C328</accession>
<evidence type="ECO:0000256" key="5">
    <source>
        <dbReference type="RuleBase" id="RU362116"/>
    </source>
</evidence>
<evidence type="ECO:0000256" key="3">
    <source>
        <dbReference type="ARBA" id="ARBA00019015"/>
    </source>
</evidence>
<dbReference type="NCBIfam" id="TIGR03506">
    <property type="entry name" value="FlgEFG_subfam"/>
    <property type="match status" value="1"/>
</dbReference>
<dbReference type="InterPro" id="IPR001444">
    <property type="entry name" value="Flag_bb_rod_N"/>
</dbReference>
<dbReference type="PROSITE" id="PS00588">
    <property type="entry name" value="FLAGELLA_BB_ROD"/>
    <property type="match status" value="1"/>
</dbReference>
<feature type="domain" description="Flagellar hook protein FlgE/F/G-like D1" evidence="9">
    <location>
        <begin position="84"/>
        <end position="126"/>
    </location>
</feature>